<comment type="caution">
    <text evidence="2">The sequence shown here is derived from an EMBL/GenBank/DDBJ whole genome shotgun (WGS) entry which is preliminary data.</text>
</comment>
<dbReference type="RefSeq" id="WP_249903614.1">
    <property type="nucleotide sequence ID" value="NZ_JAMGBA010000001.1"/>
</dbReference>
<gene>
    <name evidence="2" type="ORF">LZ496_05665</name>
</gene>
<evidence type="ECO:0000256" key="1">
    <source>
        <dbReference type="SAM" id="SignalP"/>
    </source>
</evidence>
<evidence type="ECO:0000313" key="2">
    <source>
        <dbReference type="EMBL" id="MCL6698268.1"/>
    </source>
</evidence>
<organism evidence="2 3">
    <name type="scientific">Sphingomonas caseinilyticus</name>
    <dbReference type="NCBI Taxonomy" id="2908205"/>
    <lineage>
        <taxon>Bacteria</taxon>
        <taxon>Pseudomonadati</taxon>
        <taxon>Pseudomonadota</taxon>
        <taxon>Alphaproteobacteria</taxon>
        <taxon>Sphingomonadales</taxon>
        <taxon>Sphingomonadaceae</taxon>
        <taxon>Sphingomonas</taxon>
    </lineage>
</organism>
<reference evidence="2 3" key="1">
    <citation type="submission" date="2022-05" db="EMBL/GenBank/DDBJ databases">
        <authorList>
            <person name="Jo J.-H."/>
            <person name="Im W.-T."/>
        </authorList>
    </citation>
    <scope>NUCLEOTIDE SEQUENCE [LARGE SCALE GENOMIC DNA]</scope>
    <source>
        <strain evidence="2 3">NSE70-1</strain>
    </source>
</reference>
<sequence length="101" mass="11469">MRKVLALLVIGTIAVAGPASANHPGYLDTPFDSRGACEVQRNALSNEDDWLAEDFPQLFSSIGEVRSFLNRAFPCELNDGQWYITDHRIEVLESDWFLRRQ</sequence>
<feature type="chain" id="PRO_5046073937" description="YARHG domain-containing protein" evidence="1">
    <location>
        <begin position="22"/>
        <end position="101"/>
    </location>
</feature>
<dbReference type="EMBL" id="JAMGBA010000001">
    <property type="protein sequence ID" value="MCL6698268.1"/>
    <property type="molecule type" value="Genomic_DNA"/>
</dbReference>
<evidence type="ECO:0008006" key="4">
    <source>
        <dbReference type="Google" id="ProtNLM"/>
    </source>
</evidence>
<accession>A0ABT0RTE7</accession>
<protein>
    <recommendedName>
        <fullName evidence="4">YARHG domain-containing protein</fullName>
    </recommendedName>
</protein>
<feature type="signal peptide" evidence="1">
    <location>
        <begin position="1"/>
        <end position="21"/>
    </location>
</feature>
<evidence type="ECO:0000313" key="3">
    <source>
        <dbReference type="Proteomes" id="UP001203410"/>
    </source>
</evidence>
<proteinExistence type="predicted"/>
<keyword evidence="3" id="KW-1185">Reference proteome</keyword>
<dbReference type="Proteomes" id="UP001203410">
    <property type="component" value="Unassembled WGS sequence"/>
</dbReference>
<name>A0ABT0RTE7_9SPHN</name>
<keyword evidence="1" id="KW-0732">Signal</keyword>